<organism evidence="6 7">
    <name type="scientific">Candidatus Nucleicultrix amoebiphila FS5</name>
    <dbReference type="NCBI Taxonomy" id="1414854"/>
    <lineage>
        <taxon>Bacteria</taxon>
        <taxon>Pseudomonadati</taxon>
        <taxon>Pseudomonadota</taxon>
        <taxon>Alphaproteobacteria</taxon>
        <taxon>Holosporales</taxon>
        <taxon>Candidatus Nucleicultricaceae</taxon>
        <taxon>Candidatus Nucleicultrix</taxon>
    </lineage>
</organism>
<dbReference type="Gene3D" id="3.40.1280.10">
    <property type="match status" value="1"/>
</dbReference>
<evidence type="ECO:0000256" key="5">
    <source>
        <dbReference type="HAMAP-Rule" id="MF_00658"/>
    </source>
</evidence>
<dbReference type="PIRSF" id="PIRSF004505">
    <property type="entry name" value="MT_bac"/>
    <property type="match status" value="1"/>
</dbReference>
<comment type="function">
    <text evidence="5">Specifically methylates the pseudouridine at position 1915 (m3Psi1915) in 23S rRNA.</text>
</comment>
<dbReference type="GO" id="GO:0070038">
    <property type="term" value="F:rRNA (pseudouridine-N3-)-methyltransferase activity"/>
    <property type="evidence" value="ECO:0007669"/>
    <property type="project" value="UniProtKB-UniRule"/>
</dbReference>
<evidence type="ECO:0000313" key="6">
    <source>
        <dbReference type="EMBL" id="ARN84198.1"/>
    </source>
</evidence>
<comment type="catalytic activity">
    <reaction evidence="5">
        <text>pseudouridine(1915) in 23S rRNA + S-adenosyl-L-methionine = N(3)-methylpseudouridine(1915) in 23S rRNA + S-adenosyl-L-homocysteine + H(+)</text>
        <dbReference type="Rhea" id="RHEA:42752"/>
        <dbReference type="Rhea" id="RHEA-COMP:10221"/>
        <dbReference type="Rhea" id="RHEA-COMP:10222"/>
        <dbReference type="ChEBI" id="CHEBI:15378"/>
        <dbReference type="ChEBI" id="CHEBI:57856"/>
        <dbReference type="ChEBI" id="CHEBI:59789"/>
        <dbReference type="ChEBI" id="CHEBI:65314"/>
        <dbReference type="ChEBI" id="CHEBI:74486"/>
        <dbReference type="EC" id="2.1.1.177"/>
    </reaction>
</comment>
<evidence type="ECO:0000256" key="2">
    <source>
        <dbReference type="ARBA" id="ARBA00022679"/>
    </source>
</evidence>
<dbReference type="InterPro" id="IPR029028">
    <property type="entry name" value="Alpha/beta_knot_MTases"/>
</dbReference>
<sequence>MKISILSVGSFKTSPFIPLIKEYLTRINYTVQFIEIEFKKKVHGQKTHEALLIQKALPSNAYIVALDEKGKHMTSPELAKHFEDQQVKGHSHFVFIIGGADGLAQEILSNADLHLSFGRLTWPHQMVRLMLLEQIYRVQQILSGHPYHRA</sequence>
<dbReference type="Proteomes" id="UP000237351">
    <property type="component" value="Chromosome"/>
</dbReference>
<dbReference type="CDD" id="cd18081">
    <property type="entry name" value="RlmH-like"/>
    <property type="match status" value="1"/>
</dbReference>
<keyword evidence="5" id="KW-0963">Cytoplasm</keyword>
<accession>A0A1W6N320</accession>
<feature type="binding site" evidence="5">
    <location>
        <position position="66"/>
    </location>
    <ligand>
        <name>S-adenosyl-L-methionine</name>
        <dbReference type="ChEBI" id="CHEBI:59789"/>
    </ligand>
</feature>
<feature type="binding site" evidence="5">
    <location>
        <position position="98"/>
    </location>
    <ligand>
        <name>S-adenosyl-L-methionine</name>
        <dbReference type="ChEBI" id="CHEBI:59789"/>
    </ligand>
</feature>
<keyword evidence="7" id="KW-1185">Reference proteome</keyword>
<dbReference type="OrthoDB" id="9806643at2"/>
<keyword evidence="1 5" id="KW-0489">Methyltransferase</keyword>
<reference evidence="6 7" key="1">
    <citation type="submission" date="2014-06" db="EMBL/GenBank/DDBJ databases">
        <title>The genome of the endonuclear symbiont Nucleicultrix amoebiphila.</title>
        <authorList>
            <person name="Schulz F."/>
            <person name="Horn M."/>
        </authorList>
    </citation>
    <scope>NUCLEOTIDE SEQUENCE [LARGE SCALE GENOMIC DNA]</scope>
    <source>
        <strain evidence="6 7">FS5</strain>
    </source>
</reference>
<protein>
    <recommendedName>
        <fullName evidence="5">Ribosomal RNA large subunit methyltransferase H</fullName>
        <ecNumber evidence="5">2.1.1.177</ecNumber>
    </recommendedName>
    <alternativeName>
        <fullName evidence="5">23S rRNA (pseudouridine1915-N3)-methyltransferase</fullName>
    </alternativeName>
    <alternativeName>
        <fullName evidence="5">23S rRNA m3Psi1915 methyltransferase</fullName>
    </alternativeName>
    <alternativeName>
        <fullName evidence="5">rRNA (pseudouridine-N3-)-methyltransferase RlmH</fullName>
    </alternativeName>
</protein>
<dbReference type="KEGG" id="naf:GQ61_01295"/>
<keyword evidence="3 5" id="KW-0949">S-adenosyl-L-methionine</keyword>
<dbReference type="HAMAP" id="MF_00658">
    <property type="entry name" value="23SrRNA_methyltr_H"/>
    <property type="match status" value="1"/>
</dbReference>
<dbReference type="InterPro" id="IPR003742">
    <property type="entry name" value="RlmH-like"/>
</dbReference>
<dbReference type="STRING" id="1414854.GQ61_01295"/>
<comment type="subunit">
    <text evidence="5">Homodimer.</text>
</comment>
<comment type="similarity">
    <text evidence="4 5">Belongs to the RNA methyltransferase RlmH family.</text>
</comment>
<keyword evidence="5" id="KW-0698">rRNA processing</keyword>
<dbReference type="PANTHER" id="PTHR33603:SF1">
    <property type="entry name" value="RIBOSOMAL RNA LARGE SUBUNIT METHYLTRANSFERASE H"/>
    <property type="match status" value="1"/>
</dbReference>
<name>A0A1W6N320_9PROT</name>
<dbReference type="RefSeq" id="WP_085783563.1">
    <property type="nucleotide sequence ID" value="NZ_CP008743.1"/>
</dbReference>
<dbReference type="GO" id="GO:0005737">
    <property type="term" value="C:cytoplasm"/>
    <property type="evidence" value="ECO:0007669"/>
    <property type="project" value="UniProtKB-SubCell"/>
</dbReference>
<dbReference type="SUPFAM" id="SSF75217">
    <property type="entry name" value="alpha/beta knot"/>
    <property type="match status" value="1"/>
</dbReference>
<evidence type="ECO:0000256" key="3">
    <source>
        <dbReference type="ARBA" id="ARBA00022691"/>
    </source>
</evidence>
<dbReference type="EMBL" id="CP008743">
    <property type="protein sequence ID" value="ARN84198.1"/>
    <property type="molecule type" value="Genomic_DNA"/>
</dbReference>
<dbReference type="AlphaFoldDB" id="A0A1W6N320"/>
<dbReference type="EC" id="2.1.1.177" evidence="5"/>
<evidence type="ECO:0000313" key="7">
    <source>
        <dbReference type="Proteomes" id="UP000237351"/>
    </source>
</evidence>
<dbReference type="PANTHER" id="PTHR33603">
    <property type="entry name" value="METHYLTRANSFERASE"/>
    <property type="match status" value="1"/>
</dbReference>
<dbReference type="Pfam" id="PF02590">
    <property type="entry name" value="SPOUT_MTase"/>
    <property type="match status" value="1"/>
</dbReference>
<comment type="subcellular location">
    <subcellularLocation>
        <location evidence="5">Cytoplasm</location>
    </subcellularLocation>
</comment>
<feature type="binding site" evidence="5">
    <location>
        <begin position="117"/>
        <end position="122"/>
    </location>
    <ligand>
        <name>S-adenosyl-L-methionine</name>
        <dbReference type="ChEBI" id="CHEBI:59789"/>
    </ligand>
</feature>
<gene>
    <name evidence="5" type="primary">rlmH</name>
    <name evidence="6" type="ORF">GQ61_01295</name>
</gene>
<evidence type="ECO:0000256" key="4">
    <source>
        <dbReference type="ARBA" id="ARBA00038303"/>
    </source>
</evidence>
<proteinExistence type="inferred from homology"/>
<dbReference type="InterPro" id="IPR029026">
    <property type="entry name" value="tRNA_m1G_MTases_N"/>
</dbReference>
<keyword evidence="2 5" id="KW-0808">Transferase</keyword>
<evidence type="ECO:0000256" key="1">
    <source>
        <dbReference type="ARBA" id="ARBA00022603"/>
    </source>
</evidence>